<feature type="domain" description="ATPase dynein-related AAA" evidence="1">
    <location>
        <begin position="51"/>
        <end position="190"/>
    </location>
</feature>
<dbReference type="InterPro" id="IPR050764">
    <property type="entry name" value="CbbQ/NirQ/NorQ/GpvN"/>
</dbReference>
<dbReference type="EMBL" id="LAZR01002234">
    <property type="protein sequence ID" value="KKN32692.1"/>
    <property type="molecule type" value="Genomic_DNA"/>
</dbReference>
<sequence>MINKQKFEELFNQNLIKDISDEQIDIVLSGQYGKALDLLRDSEATGLFPALVGPPGVGKTILCRYFASLRAKENKNKSFNWLTMDESIKPSHFIGSFDPAITLKKGFVLEAFNPGPLLNAMLEGGTFLANEINRATEYSQNTLLEPLEEASMGIPHLGRIKADKNFFFICAMNPEELSGTHRLSEALKDRIKVWIKLTYPDKSTELDIIRINLPEHFTIDESELEIIYSVIKETRQNKVDIEIPASVRAGIAMAKLLGRKRQVELEKKTEEKESVYILLSEIAKNVLLGSIKPKPGVKVENIIENIIHRTLGG</sequence>
<dbReference type="InterPro" id="IPR027417">
    <property type="entry name" value="P-loop_NTPase"/>
</dbReference>
<dbReference type="SUPFAM" id="SSF52540">
    <property type="entry name" value="P-loop containing nucleoside triphosphate hydrolases"/>
    <property type="match status" value="1"/>
</dbReference>
<organism evidence="2">
    <name type="scientific">marine sediment metagenome</name>
    <dbReference type="NCBI Taxonomy" id="412755"/>
    <lineage>
        <taxon>unclassified sequences</taxon>
        <taxon>metagenomes</taxon>
        <taxon>ecological metagenomes</taxon>
    </lineage>
</organism>
<evidence type="ECO:0000313" key="2">
    <source>
        <dbReference type="EMBL" id="KKN32692.1"/>
    </source>
</evidence>
<dbReference type="GO" id="GO:0005524">
    <property type="term" value="F:ATP binding"/>
    <property type="evidence" value="ECO:0007669"/>
    <property type="project" value="InterPro"/>
</dbReference>
<dbReference type="PANTHER" id="PTHR42759:SF1">
    <property type="entry name" value="MAGNESIUM-CHELATASE SUBUNIT CHLD"/>
    <property type="match status" value="1"/>
</dbReference>
<dbReference type="AlphaFoldDB" id="A0A0F9Q6U3"/>
<dbReference type="GO" id="GO:0016887">
    <property type="term" value="F:ATP hydrolysis activity"/>
    <property type="evidence" value="ECO:0007669"/>
    <property type="project" value="InterPro"/>
</dbReference>
<dbReference type="PANTHER" id="PTHR42759">
    <property type="entry name" value="MOXR FAMILY PROTEIN"/>
    <property type="match status" value="1"/>
</dbReference>
<dbReference type="Pfam" id="PF07728">
    <property type="entry name" value="AAA_5"/>
    <property type="match status" value="1"/>
</dbReference>
<proteinExistence type="predicted"/>
<reference evidence="2" key="1">
    <citation type="journal article" date="2015" name="Nature">
        <title>Complex archaea that bridge the gap between prokaryotes and eukaryotes.</title>
        <authorList>
            <person name="Spang A."/>
            <person name="Saw J.H."/>
            <person name="Jorgensen S.L."/>
            <person name="Zaremba-Niedzwiedzka K."/>
            <person name="Martijn J."/>
            <person name="Lind A.E."/>
            <person name="van Eijk R."/>
            <person name="Schleper C."/>
            <person name="Guy L."/>
            <person name="Ettema T.J."/>
        </authorList>
    </citation>
    <scope>NUCLEOTIDE SEQUENCE</scope>
</reference>
<dbReference type="InterPro" id="IPR011704">
    <property type="entry name" value="ATPase_dyneun-rel_AAA"/>
</dbReference>
<dbReference type="Gene3D" id="3.40.50.300">
    <property type="entry name" value="P-loop containing nucleotide triphosphate hydrolases"/>
    <property type="match status" value="1"/>
</dbReference>
<dbReference type="PIRSF" id="PIRSF002849">
    <property type="entry name" value="AAA_ATPase_chaperone_MoxR_prd"/>
    <property type="match status" value="1"/>
</dbReference>
<accession>A0A0F9Q6U3</accession>
<protein>
    <recommendedName>
        <fullName evidence="1">ATPase dynein-related AAA domain-containing protein</fullName>
    </recommendedName>
</protein>
<name>A0A0F9Q6U3_9ZZZZ</name>
<comment type="caution">
    <text evidence="2">The sequence shown here is derived from an EMBL/GenBank/DDBJ whole genome shotgun (WGS) entry which is preliminary data.</text>
</comment>
<gene>
    <name evidence="2" type="ORF">LCGC14_0811280</name>
</gene>
<evidence type="ECO:0000259" key="1">
    <source>
        <dbReference type="Pfam" id="PF07728"/>
    </source>
</evidence>